<organism evidence="1 2">
    <name type="scientific">Dictyobacter vulcani</name>
    <dbReference type="NCBI Taxonomy" id="2607529"/>
    <lineage>
        <taxon>Bacteria</taxon>
        <taxon>Bacillati</taxon>
        <taxon>Chloroflexota</taxon>
        <taxon>Ktedonobacteria</taxon>
        <taxon>Ktedonobacterales</taxon>
        <taxon>Dictyobacteraceae</taxon>
        <taxon>Dictyobacter</taxon>
    </lineage>
</organism>
<comment type="caution">
    <text evidence="1">The sequence shown here is derived from an EMBL/GenBank/DDBJ whole genome shotgun (WGS) entry which is preliminary data.</text>
</comment>
<dbReference type="EMBL" id="BKZW01000003">
    <property type="protein sequence ID" value="GER91171.1"/>
    <property type="molecule type" value="Genomic_DNA"/>
</dbReference>
<keyword evidence="2" id="KW-1185">Reference proteome</keyword>
<proteinExistence type="predicted"/>
<gene>
    <name evidence="1" type="ORF">KDW_53330</name>
</gene>
<dbReference type="AlphaFoldDB" id="A0A5J4KXG3"/>
<evidence type="ECO:0000313" key="1">
    <source>
        <dbReference type="EMBL" id="GER91171.1"/>
    </source>
</evidence>
<accession>A0A5J4KXG3</accession>
<dbReference type="Proteomes" id="UP000326912">
    <property type="component" value="Unassembled WGS sequence"/>
</dbReference>
<name>A0A5J4KXG3_9CHLR</name>
<evidence type="ECO:0000313" key="2">
    <source>
        <dbReference type="Proteomes" id="UP000326912"/>
    </source>
</evidence>
<protein>
    <submittedName>
        <fullName evidence="1">Uncharacterized protein</fullName>
    </submittedName>
</protein>
<reference evidence="1 2" key="1">
    <citation type="submission" date="2019-10" db="EMBL/GenBank/DDBJ databases">
        <title>Dictyobacter vulcani sp. nov., within the class Ktedonobacteria, isolated from soil of volcanic Mt. Zao.</title>
        <authorList>
            <person name="Zheng Y."/>
            <person name="Wang C.M."/>
            <person name="Sakai Y."/>
            <person name="Abe K."/>
            <person name="Yokota A."/>
            <person name="Yabe S."/>
        </authorList>
    </citation>
    <scope>NUCLEOTIDE SEQUENCE [LARGE SCALE GENOMIC DNA]</scope>
    <source>
        <strain evidence="1 2">W12</strain>
    </source>
</reference>
<dbReference type="RefSeq" id="WP_151758841.1">
    <property type="nucleotide sequence ID" value="NZ_BKZW01000003.1"/>
</dbReference>
<sequence length="126" mass="14311">MTQIREGNPLTTERAEQMLIQAGGQLGNWLGLARLYCQQTAQTFRQEAVRMDLPASVSTSQTKRMPTERPALEKAEEVVEQLEQWAVIGSLQMKKTIACLREDAEDIYVEAQDMSARWKAEREPAE</sequence>